<dbReference type="SMART" id="SM00179">
    <property type="entry name" value="EGF_CA"/>
    <property type="match status" value="1"/>
</dbReference>
<evidence type="ECO:0000256" key="2">
    <source>
        <dbReference type="ARBA" id="ARBA00022729"/>
    </source>
</evidence>
<comment type="caution">
    <text evidence="6">Lacks conserved residue(s) required for the propagation of feature annotation.</text>
</comment>
<evidence type="ECO:0000313" key="10">
    <source>
        <dbReference type="EMBL" id="KAK2178506.1"/>
    </source>
</evidence>
<dbReference type="PROSITE" id="PS01186">
    <property type="entry name" value="EGF_2"/>
    <property type="match status" value="1"/>
</dbReference>
<dbReference type="SUPFAM" id="SSF57196">
    <property type="entry name" value="EGF/Laminin"/>
    <property type="match status" value="3"/>
</dbReference>
<dbReference type="InterPro" id="IPR001881">
    <property type="entry name" value="EGF-like_Ca-bd_dom"/>
</dbReference>
<evidence type="ECO:0000256" key="7">
    <source>
        <dbReference type="SAM" id="Phobius"/>
    </source>
</evidence>
<dbReference type="PROSITE" id="PS00022">
    <property type="entry name" value="EGF_1"/>
    <property type="match status" value="3"/>
</dbReference>
<dbReference type="GO" id="GO:0007157">
    <property type="term" value="P:heterophilic cell-cell adhesion via plasma membrane cell adhesion molecules"/>
    <property type="evidence" value="ECO:0007669"/>
    <property type="project" value="TreeGrafter"/>
</dbReference>
<evidence type="ECO:0000256" key="8">
    <source>
        <dbReference type="SAM" id="SignalP"/>
    </source>
</evidence>
<dbReference type="PANTHER" id="PTHR24049:SF22">
    <property type="entry name" value="DROSOPHILA CRUMBS HOMOLOG"/>
    <property type="match status" value="1"/>
</dbReference>
<feature type="domain" description="EGF-like" evidence="9">
    <location>
        <begin position="103"/>
        <end position="139"/>
    </location>
</feature>
<keyword evidence="7" id="KW-0812">Transmembrane</keyword>
<feature type="disulfide bond" evidence="6">
    <location>
        <begin position="129"/>
        <end position="138"/>
    </location>
</feature>
<evidence type="ECO:0000256" key="3">
    <source>
        <dbReference type="ARBA" id="ARBA00022737"/>
    </source>
</evidence>
<protein>
    <recommendedName>
        <fullName evidence="9">EGF-like domain-containing protein</fullName>
    </recommendedName>
</protein>
<keyword evidence="4 6" id="KW-1015">Disulfide bond</keyword>
<reference evidence="10" key="1">
    <citation type="journal article" date="2023" name="Mol. Biol. Evol.">
        <title>Third-Generation Sequencing Reveals the Adaptive Role of the Epigenome in Three Deep-Sea Polychaetes.</title>
        <authorList>
            <person name="Perez M."/>
            <person name="Aroh O."/>
            <person name="Sun Y."/>
            <person name="Lan Y."/>
            <person name="Juniper S.K."/>
            <person name="Young C.R."/>
            <person name="Angers B."/>
            <person name="Qian P.Y."/>
        </authorList>
    </citation>
    <scope>NUCLEOTIDE SEQUENCE</scope>
    <source>
        <strain evidence="10">R07B-5</strain>
    </source>
</reference>
<keyword evidence="3" id="KW-0677">Repeat</keyword>
<feature type="domain" description="EGF-like" evidence="9">
    <location>
        <begin position="144"/>
        <end position="181"/>
    </location>
</feature>
<evidence type="ECO:0000256" key="1">
    <source>
        <dbReference type="ARBA" id="ARBA00022536"/>
    </source>
</evidence>
<dbReference type="GO" id="GO:0005886">
    <property type="term" value="C:plasma membrane"/>
    <property type="evidence" value="ECO:0007669"/>
    <property type="project" value="TreeGrafter"/>
</dbReference>
<feature type="chain" id="PRO_5041953419" description="EGF-like domain-containing protein" evidence="8">
    <location>
        <begin position="32"/>
        <end position="284"/>
    </location>
</feature>
<dbReference type="AlphaFoldDB" id="A0AAD9KW55"/>
<dbReference type="GO" id="GO:0032991">
    <property type="term" value="C:protein-containing complex"/>
    <property type="evidence" value="ECO:0007669"/>
    <property type="project" value="TreeGrafter"/>
</dbReference>
<keyword evidence="1 6" id="KW-0245">EGF-like domain</keyword>
<dbReference type="Pfam" id="PF00008">
    <property type="entry name" value="EGF"/>
    <property type="match status" value="1"/>
</dbReference>
<dbReference type="PANTHER" id="PTHR24049">
    <property type="entry name" value="CRUMBS FAMILY MEMBER"/>
    <property type="match status" value="1"/>
</dbReference>
<dbReference type="Proteomes" id="UP001209878">
    <property type="component" value="Unassembled WGS sequence"/>
</dbReference>
<dbReference type="CDD" id="cd00054">
    <property type="entry name" value="EGF_CA"/>
    <property type="match status" value="1"/>
</dbReference>
<dbReference type="GO" id="GO:0045197">
    <property type="term" value="P:establishment or maintenance of epithelial cell apical/basal polarity"/>
    <property type="evidence" value="ECO:0007669"/>
    <property type="project" value="TreeGrafter"/>
</dbReference>
<evidence type="ECO:0000256" key="6">
    <source>
        <dbReference type="PROSITE-ProRule" id="PRU00076"/>
    </source>
</evidence>
<evidence type="ECO:0000313" key="11">
    <source>
        <dbReference type="Proteomes" id="UP001209878"/>
    </source>
</evidence>
<organism evidence="10 11">
    <name type="scientific">Ridgeia piscesae</name>
    <name type="common">Tubeworm</name>
    <dbReference type="NCBI Taxonomy" id="27915"/>
    <lineage>
        <taxon>Eukaryota</taxon>
        <taxon>Metazoa</taxon>
        <taxon>Spiralia</taxon>
        <taxon>Lophotrochozoa</taxon>
        <taxon>Annelida</taxon>
        <taxon>Polychaeta</taxon>
        <taxon>Sedentaria</taxon>
        <taxon>Canalipalpata</taxon>
        <taxon>Sabellida</taxon>
        <taxon>Siboglinidae</taxon>
        <taxon>Ridgeia</taxon>
    </lineage>
</organism>
<evidence type="ECO:0000256" key="4">
    <source>
        <dbReference type="ARBA" id="ARBA00023157"/>
    </source>
</evidence>
<accession>A0AAD9KW55</accession>
<keyword evidence="11" id="KW-1185">Reference proteome</keyword>
<dbReference type="Gene3D" id="2.10.25.10">
    <property type="entry name" value="Laminin"/>
    <property type="match status" value="3"/>
</dbReference>
<dbReference type="PROSITE" id="PS50026">
    <property type="entry name" value="EGF_3"/>
    <property type="match status" value="3"/>
</dbReference>
<comment type="caution">
    <text evidence="10">The sequence shown here is derived from an EMBL/GenBank/DDBJ whole genome shotgun (WGS) entry which is preliminary data.</text>
</comment>
<dbReference type="InterPro" id="IPR000742">
    <property type="entry name" value="EGF"/>
</dbReference>
<keyword evidence="7" id="KW-1133">Transmembrane helix</keyword>
<keyword evidence="7" id="KW-0472">Membrane</keyword>
<evidence type="ECO:0000256" key="5">
    <source>
        <dbReference type="ARBA" id="ARBA00023180"/>
    </source>
</evidence>
<dbReference type="FunFam" id="2.10.25.10:FF:000012">
    <property type="entry name" value="Delta-like protein"/>
    <property type="match status" value="1"/>
</dbReference>
<dbReference type="InterPro" id="IPR051022">
    <property type="entry name" value="Notch_Cell-Fate_Det"/>
</dbReference>
<dbReference type="SMART" id="SM00181">
    <property type="entry name" value="EGF"/>
    <property type="match status" value="3"/>
</dbReference>
<keyword evidence="2 8" id="KW-0732">Signal</keyword>
<feature type="disulfide bond" evidence="6">
    <location>
        <begin position="171"/>
        <end position="180"/>
    </location>
</feature>
<proteinExistence type="predicted"/>
<dbReference type="EMBL" id="JAODUO010000541">
    <property type="protein sequence ID" value="KAK2178506.1"/>
    <property type="molecule type" value="Genomic_DNA"/>
</dbReference>
<feature type="signal peptide" evidence="8">
    <location>
        <begin position="1"/>
        <end position="31"/>
    </location>
</feature>
<evidence type="ECO:0000259" key="9">
    <source>
        <dbReference type="PROSITE" id="PS50026"/>
    </source>
</evidence>
<feature type="transmembrane region" description="Helical" evidence="7">
    <location>
        <begin position="217"/>
        <end position="240"/>
    </location>
</feature>
<gene>
    <name evidence="10" type="ORF">NP493_541g02038</name>
</gene>
<feature type="disulfide bond" evidence="6">
    <location>
        <begin position="92"/>
        <end position="101"/>
    </location>
</feature>
<keyword evidence="5" id="KW-0325">Glycoprotein</keyword>
<sequence>MAGSAGNAAMMTCILVMLMAVSLRWVSGVYAKQLSDARKVDTDGADADEAAGAVGSRSVGEDIPQAPPPCASEPCQFSGECAVDGESYMCLCTAGHFGRQCDDADPCWSSPCLNLGKCIPRELDYTCNCQPGSTGRHCENATLSPAICTKTYCQHGGACKVNSDGLLSCVCTTGYVGQHCQLAAGSVNGTNTTNETNNTSDAFPLSRRQHGRSIYDVLMLDVAVIGAMSVAFSIFMCACVTCEFKSRQPGEDGAEREDDEGNDFFGWFVNTTGSEQNKLLTKKP</sequence>
<feature type="domain" description="EGF-like" evidence="9">
    <location>
        <begin position="66"/>
        <end position="102"/>
    </location>
</feature>
<dbReference type="GO" id="GO:0005509">
    <property type="term" value="F:calcium ion binding"/>
    <property type="evidence" value="ECO:0007669"/>
    <property type="project" value="InterPro"/>
</dbReference>
<name>A0AAD9KW55_RIDPI</name>